<dbReference type="RefSeq" id="WP_191003841.1">
    <property type="nucleotide sequence ID" value="NZ_JACXAD010000003.1"/>
</dbReference>
<proteinExistence type="predicted"/>
<feature type="chain" id="PRO_5037664513" evidence="1">
    <location>
        <begin position="25"/>
        <end position="462"/>
    </location>
</feature>
<comment type="caution">
    <text evidence="2">The sequence shown here is derived from an EMBL/GenBank/DDBJ whole genome shotgun (WGS) entry which is preliminary data.</text>
</comment>
<dbReference type="InterPro" id="IPR014622">
    <property type="entry name" value="UCP036794_erythomycin"/>
</dbReference>
<dbReference type="AlphaFoldDB" id="A0A927BBA6"/>
<evidence type="ECO:0000256" key="1">
    <source>
        <dbReference type="SAM" id="SignalP"/>
    </source>
</evidence>
<dbReference type="PANTHER" id="PTHR31299:SF0">
    <property type="entry name" value="ESTERASE, PUTATIVE (AFU_ORTHOLOGUE AFUA_1G05850)-RELATED"/>
    <property type="match status" value="1"/>
</dbReference>
<dbReference type="Proteomes" id="UP000612233">
    <property type="component" value="Unassembled WGS sequence"/>
</dbReference>
<dbReference type="GO" id="GO:0046677">
    <property type="term" value="P:response to antibiotic"/>
    <property type="evidence" value="ECO:0007669"/>
    <property type="project" value="InterPro"/>
</dbReference>
<organism evidence="2 3">
    <name type="scientific">Hymenobacter montanus</name>
    <dbReference type="NCBI Taxonomy" id="2771359"/>
    <lineage>
        <taxon>Bacteria</taxon>
        <taxon>Pseudomonadati</taxon>
        <taxon>Bacteroidota</taxon>
        <taxon>Cytophagia</taxon>
        <taxon>Cytophagales</taxon>
        <taxon>Hymenobacteraceae</taxon>
        <taxon>Hymenobacter</taxon>
    </lineage>
</organism>
<dbReference type="Pfam" id="PF05139">
    <property type="entry name" value="Erythro_esteras"/>
    <property type="match status" value="1"/>
</dbReference>
<gene>
    <name evidence="2" type="ORF">IC235_03790</name>
</gene>
<evidence type="ECO:0000313" key="2">
    <source>
        <dbReference type="EMBL" id="MBD2767014.1"/>
    </source>
</evidence>
<accession>A0A927BBA6</accession>
<dbReference type="InterPro" id="IPR007815">
    <property type="entry name" value="Emycin_Estase"/>
</dbReference>
<name>A0A927BBA6_9BACT</name>
<dbReference type="PANTHER" id="PTHR31299">
    <property type="entry name" value="ESTERASE, PUTATIVE (AFU_ORTHOLOGUE AFUA_1G05850)-RELATED"/>
    <property type="match status" value="1"/>
</dbReference>
<sequence length="462" mass="52070">MKKTARAAFKALLYASCMSGLLLTACKKDKEAPGPDTCTLTQEQQQVIAEVNQYAIPFTTADPAASPTDLAPLDPMLRNAKIVGMGEATHGTKEFFQMKDRLFRYMVTRHGYKAIAFEMSWGDGININRYVTQGTGGNAKEVLKKGSYGIWKAEEVAALIEWMKTYNAGKSPEDQIYFYGFDLNEYATSFALLEEYIQQVDPAWLPQMIELYKPFKDIGPDNYRNTEEAFNANVRQRLQQVYDYVAGRQAAYLSKSDNRTYQEALQTVRVLKQAEELYRDAEPLHFINVRDKSMAENAQWIQTHVGTNCKIALWAHNEHVGKTSSDGVQRQGWHLKNALGEAYQILAFAFATGRFNAVEIKVGANNQVTYGERKALQAGEPLCASSNALLHRATPKNFFLSTKAVPTTISLHSWLFADRLVLEVDAGYIEQYPEQSYGSKNLGEAYDVLIYFDTTTESTLFR</sequence>
<reference evidence="2" key="1">
    <citation type="submission" date="2020-09" db="EMBL/GenBank/DDBJ databases">
        <authorList>
            <person name="Kim M.K."/>
        </authorList>
    </citation>
    <scope>NUCLEOTIDE SEQUENCE</scope>
    <source>
        <strain evidence="2">BT664</strain>
    </source>
</reference>
<dbReference type="EMBL" id="JACXAD010000003">
    <property type="protein sequence ID" value="MBD2767014.1"/>
    <property type="molecule type" value="Genomic_DNA"/>
</dbReference>
<evidence type="ECO:0000313" key="3">
    <source>
        <dbReference type="Proteomes" id="UP000612233"/>
    </source>
</evidence>
<protein>
    <submittedName>
        <fullName evidence="2">Erythromycin esterase family protein</fullName>
    </submittedName>
</protein>
<dbReference type="InterPro" id="IPR052036">
    <property type="entry name" value="Hydrolase/PRTase-associated"/>
</dbReference>
<dbReference type="Gene3D" id="3.30.1870.10">
    <property type="entry name" value="EreA-like, domain 2"/>
    <property type="match status" value="1"/>
</dbReference>
<feature type="signal peptide" evidence="1">
    <location>
        <begin position="1"/>
        <end position="24"/>
    </location>
</feature>
<dbReference type="CDD" id="cd14728">
    <property type="entry name" value="Ere-like"/>
    <property type="match status" value="1"/>
</dbReference>
<keyword evidence="3" id="KW-1185">Reference proteome</keyword>
<dbReference type="PIRSF" id="PIRSF036794">
    <property type="entry name" value="UCP_erythr_ester"/>
    <property type="match status" value="1"/>
</dbReference>
<dbReference type="Gene3D" id="3.40.1660.10">
    <property type="entry name" value="EreA-like (biosynthetic domain)"/>
    <property type="match status" value="1"/>
</dbReference>
<dbReference type="SUPFAM" id="SSF159501">
    <property type="entry name" value="EreA/ChaN-like"/>
    <property type="match status" value="1"/>
</dbReference>
<dbReference type="PROSITE" id="PS51257">
    <property type="entry name" value="PROKAR_LIPOPROTEIN"/>
    <property type="match status" value="1"/>
</dbReference>
<dbReference type="Gene3D" id="1.20.1440.30">
    <property type="entry name" value="Biosynthetic Protein domain"/>
    <property type="match status" value="1"/>
</dbReference>
<keyword evidence="1" id="KW-0732">Signal</keyword>